<evidence type="ECO:0000313" key="16">
    <source>
        <dbReference type="EMBL" id="QYY41237.1"/>
    </source>
</evidence>
<evidence type="ECO:0000256" key="8">
    <source>
        <dbReference type="ARBA" id="ARBA00023002"/>
    </source>
</evidence>
<comment type="pathway">
    <text evidence="1 12">Amino-acid biosynthesis; L-threonine biosynthesis; L-threonine from L-aspartate: step 3/5.</text>
</comment>
<dbReference type="InterPro" id="IPR019811">
    <property type="entry name" value="HDH_CS"/>
</dbReference>
<evidence type="ECO:0000313" key="17">
    <source>
        <dbReference type="EMBL" id="SDH06305.1"/>
    </source>
</evidence>
<evidence type="ECO:0000256" key="10">
    <source>
        <dbReference type="ARBA" id="ARBA00023167"/>
    </source>
</evidence>
<dbReference type="PANTHER" id="PTHR43331">
    <property type="entry name" value="HOMOSERINE DEHYDROGENASE"/>
    <property type="match status" value="1"/>
</dbReference>
<feature type="domain" description="Homoserine dehydrogenase catalytic" evidence="14">
    <location>
        <begin position="136"/>
        <end position="314"/>
    </location>
</feature>
<dbReference type="Pfam" id="PF03447">
    <property type="entry name" value="NAD_binding_3"/>
    <property type="match status" value="1"/>
</dbReference>
<evidence type="ECO:0000256" key="1">
    <source>
        <dbReference type="ARBA" id="ARBA00005056"/>
    </source>
</evidence>
<evidence type="ECO:0000256" key="5">
    <source>
        <dbReference type="ARBA" id="ARBA00013376"/>
    </source>
</evidence>
<comment type="catalytic activity">
    <reaction evidence="11">
        <text>L-homoserine + NADP(+) = L-aspartate 4-semialdehyde + NADPH + H(+)</text>
        <dbReference type="Rhea" id="RHEA:15761"/>
        <dbReference type="ChEBI" id="CHEBI:15378"/>
        <dbReference type="ChEBI" id="CHEBI:57476"/>
        <dbReference type="ChEBI" id="CHEBI:57783"/>
        <dbReference type="ChEBI" id="CHEBI:58349"/>
        <dbReference type="ChEBI" id="CHEBI:537519"/>
        <dbReference type="EC" id="1.1.1.3"/>
    </reaction>
    <physiologicalReaction direction="right-to-left" evidence="11">
        <dbReference type="Rhea" id="RHEA:15763"/>
    </physiologicalReaction>
</comment>
<evidence type="ECO:0000259" key="14">
    <source>
        <dbReference type="Pfam" id="PF00742"/>
    </source>
</evidence>
<dbReference type="GO" id="GO:0050661">
    <property type="term" value="F:NADP binding"/>
    <property type="evidence" value="ECO:0007669"/>
    <property type="project" value="InterPro"/>
</dbReference>
<evidence type="ECO:0000256" key="9">
    <source>
        <dbReference type="ARBA" id="ARBA00023053"/>
    </source>
</evidence>
<dbReference type="EMBL" id="FNDE01000010">
    <property type="protein sequence ID" value="SDH06305.1"/>
    <property type="molecule type" value="Genomic_DNA"/>
</dbReference>
<evidence type="ECO:0000256" key="7">
    <source>
        <dbReference type="ARBA" id="ARBA00022697"/>
    </source>
</evidence>
<sequence>MKTWKIALLGLGTVGSGVMTILHTHATRIEKQAGVKFEVVGVLVRDVKKPRRVKVKRELLTTEIETIWEKNPEIVIDAMGGISPALGYIEQAIERKCHVVSANKEMIAAYGTHLHRLADKNGVSLLYEASVGGGIPILNALSQLLKANRITRVYGILNGTTNYILTKMEEEGLTYQEALEQAQEFGFAEADPTADVEGYDAFNKIQIIANLCFGPDTPVLEQEREGIASITGEEMKVCEKLGYRIKLLASAERTDAGCCLRVVPTLVPYAHPLSGVKNECNGVFITGDVVGDVSFTGKGAGALPTGSAIVEDMLNIVRGWTFTPDKEGLMREDVEQSTGVEKVVLAFFTFSKQTNDSQKIRLISFLSGGEGFLHAVETVSSGSEVHVAAVISNPDVYALKALADDLQAELKLRPVLDERLSAAREDAAVLVK</sequence>
<evidence type="ECO:0000256" key="12">
    <source>
        <dbReference type="RuleBase" id="RU000579"/>
    </source>
</evidence>
<dbReference type="UniPathway" id="UPA00050">
    <property type="reaction ID" value="UER00063"/>
</dbReference>
<dbReference type="PROSITE" id="PS01042">
    <property type="entry name" value="HOMOSER_DHGENASE"/>
    <property type="match status" value="1"/>
</dbReference>
<evidence type="ECO:0000256" key="11">
    <source>
        <dbReference type="ARBA" id="ARBA00048841"/>
    </source>
</evidence>
<evidence type="ECO:0000313" key="18">
    <source>
        <dbReference type="Proteomes" id="UP000198956"/>
    </source>
</evidence>
<comment type="similarity">
    <text evidence="3 13">Belongs to the homoserine dehydrogenase family.</text>
</comment>
<name>A0A1G7ZCF3_ANETH</name>
<evidence type="ECO:0000256" key="6">
    <source>
        <dbReference type="ARBA" id="ARBA00022605"/>
    </source>
</evidence>
<evidence type="ECO:0000256" key="4">
    <source>
        <dbReference type="ARBA" id="ARBA00013213"/>
    </source>
</evidence>
<dbReference type="Gene3D" id="3.30.360.10">
    <property type="entry name" value="Dihydrodipicolinate Reductase, domain 2"/>
    <property type="match status" value="1"/>
</dbReference>
<evidence type="ECO:0000256" key="13">
    <source>
        <dbReference type="RuleBase" id="RU004171"/>
    </source>
</evidence>
<dbReference type="GO" id="GO:0009086">
    <property type="term" value="P:methionine biosynthetic process"/>
    <property type="evidence" value="ECO:0007669"/>
    <property type="project" value="UniProtKB-KW"/>
</dbReference>
<proteinExistence type="inferred from homology"/>
<dbReference type="InterPro" id="IPR001342">
    <property type="entry name" value="HDH_cat"/>
</dbReference>
<evidence type="ECO:0000256" key="3">
    <source>
        <dbReference type="ARBA" id="ARBA00006753"/>
    </source>
</evidence>
<keyword evidence="10 12" id="KW-0486">Methionine biosynthesis</keyword>
<keyword evidence="12" id="KW-0521">NADP</keyword>
<evidence type="ECO:0000256" key="2">
    <source>
        <dbReference type="ARBA" id="ARBA00005062"/>
    </source>
</evidence>
<gene>
    <name evidence="16" type="ORF">K3F53_09730</name>
    <name evidence="17" type="ORF">SAMN04489735_101020</name>
</gene>
<reference evidence="16 19" key="2">
    <citation type="submission" date="2021-08" db="EMBL/GenBank/DDBJ databases">
        <title>Complete genome sequence of the strain Aneurinibacillus thermoaerophilus CCM 8960.</title>
        <authorList>
            <person name="Musilova J."/>
            <person name="Kourilova X."/>
            <person name="Pernicova I."/>
            <person name="Bezdicek M."/>
            <person name="Lengerova M."/>
            <person name="Obruca S."/>
            <person name="Sedlar K."/>
        </authorList>
    </citation>
    <scope>NUCLEOTIDE SEQUENCE [LARGE SCALE GENOMIC DNA]</scope>
    <source>
        <strain evidence="16 19">CCM 8960</strain>
    </source>
</reference>
<keyword evidence="19" id="KW-1185">Reference proteome</keyword>
<keyword evidence="9" id="KW-0915">Sodium</keyword>
<accession>A0A1G7ZCF3</accession>
<dbReference type="SUPFAM" id="SSF55347">
    <property type="entry name" value="Glyceraldehyde-3-phosphate dehydrogenase-like, C-terminal domain"/>
    <property type="match status" value="1"/>
</dbReference>
<dbReference type="Gene3D" id="3.40.50.720">
    <property type="entry name" value="NAD(P)-binding Rossmann-like Domain"/>
    <property type="match status" value="1"/>
</dbReference>
<dbReference type="Gene3D" id="3.30.70.260">
    <property type="match status" value="1"/>
</dbReference>
<dbReference type="Proteomes" id="UP000198956">
    <property type="component" value="Unassembled WGS sequence"/>
</dbReference>
<keyword evidence="6 12" id="KW-0028">Amino-acid biosynthesis</keyword>
<dbReference type="AlphaFoldDB" id="A0A1G7ZCF3"/>
<comment type="pathway">
    <text evidence="2 12">Amino-acid biosynthesis; L-methionine biosynthesis via de novo pathway; L-homoserine from L-aspartate: step 3/3.</text>
</comment>
<dbReference type="Pfam" id="PF00742">
    <property type="entry name" value="Homoserine_dh"/>
    <property type="match status" value="1"/>
</dbReference>
<dbReference type="NCBIfam" id="NF004976">
    <property type="entry name" value="PRK06349.1"/>
    <property type="match status" value="1"/>
</dbReference>
<dbReference type="FunFam" id="3.30.360.10:FF:000005">
    <property type="entry name" value="Homoserine dehydrogenase"/>
    <property type="match status" value="1"/>
</dbReference>
<dbReference type="UniPathway" id="UPA00051">
    <property type="reaction ID" value="UER00465"/>
</dbReference>
<organism evidence="17 18">
    <name type="scientific">Aneurinibacillus thermoaerophilus</name>
    <dbReference type="NCBI Taxonomy" id="143495"/>
    <lineage>
        <taxon>Bacteria</taxon>
        <taxon>Bacillati</taxon>
        <taxon>Bacillota</taxon>
        <taxon>Bacilli</taxon>
        <taxon>Bacillales</taxon>
        <taxon>Paenibacillaceae</taxon>
        <taxon>Aneurinibacillus group</taxon>
        <taxon>Aneurinibacillus</taxon>
    </lineage>
</organism>
<evidence type="ECO:0000259" key="15">
    <source>
        <dbReference type="Pfam" id="PF03447"/>
    </source>
</evidence>
<keyword evidence="7 12" id="KW-0791">Threonine biosynthesis</keyword>
<dbReference type="EC" id="1.1.1.3" evidence="4 12"/>
<evidence type="ECO:0000313" key="19">
    <source>
        <dbReference type="Proteomes" id="UP000826616"/>
    </source>
</evidence>
<dbReference type="PANTHER" id="PTHR43331:SF1">
    <property type="entry name" value="HOMOSERINE DEHYDROGENASE"/>
    <property type="match status" value="1"/>
</dbReference>
<reference evidence="17 18" key="1">
    <citation type="submission" date="2016-10" db="EMBL/GenBank/DDBJ databases">
        <authorList>
            <person name="de Groot N.N."/>
        </authorList>
    </citation>
    <scope>NUCLEOTIDE SEQUENCE [LARGE SCALE GENOMIC DNA]</scope>
    <source>
        <strain evidence="17 18">L 420-91</strain>
    </source>
</reference>
<dbReference type="Proteomes" id="UP000826616">
    <property type="component" value="Chromosome"/>
</dbReference>
<dbReference type="InterPro" id="IPR005106">
    <property type="entry name" value="Asp/hSer_DH_NAD-bd"/>
</dbReference>
<feature type="domain" description="Aspartate/homoserine dehydrogenase NAD-binding" evidence="15">
    <location>
        <begin position="10"/>
        <end position="128"/>
    </location>
</feature>
<dbReference type="GO" id="GO:0004412">
    <property type="term" value="F:homoserine dehydrogenase activity"/>
    <property type="evidence" value="ECO:0007669"/>
    <property type="project" value="UniProtKB-EC"/>
</dbReference>
<dbReference type="GO" id="GO:0009088">
    <property type="term" value="P:threonine biosynthetic process"/>
    <property type="evidence" value="ECO:0007669"/>
    <property type="project" value="UniProtKB-UniPathway"/>
</dbReference>
<protein>
    <recommendedName>
        <fullName evidence="5 12">Homoserine dehydrogenase</fullName>
        <ecNumber evidence="4 12">1.1.1.3</ecNumber>
    </recommendedName>
</protein>
<dbReference type="RefSeq" id="WP_175493573.1">
    <property type="nucleotide sequence ID" value="NZ_CP080764.1"/>
</dbReference>
<dbReference type="EMBL" id="CP080764">
    <property type="protein sequence ID" value="QYY41237.1"/>
    <property type="molecule type" value="Genomic_DNA"/>
</dbReference>
<dbReference type="InterPro" id="IPR036291">
    <property type="entry name" value="NAD(P)-bd_dom_sf"/>
</dbReference>
<keyword evidence="8 12" id="KW-0560">Oxidoreductase</keyword>
<dbReference type="GeneID" id="97141648"/>
<dbReference type="SUPFAM" id="SSF51735">
    <property type="entry name" value="NAD(P)-binding Rossmann-fold domains"/>
    <property type="match status" value="1"/>
</dbReference>